<dbReference type="GO" id="GO:0008832">
    <property type="term" value="F:dGTPase activity"/>
    <property type="evidence" value="ECO:0007669"/>
    <property type="project" value="TreeGrafter"/>
</dbReference>
<sequence length="618" mass="69692">MALESAADIIPFHADDYSDENDILPSPRILDPVHGYIGITSYMKEFIDTPQFQRLRYLKQLGTAYFVFPGATHNRFEHSIGVAHLAKQLVEHLRHHQPSLQITDRDVKCVTVAGLLHDLGHGPFSHLWDTAFIPTARPDIKWVHEDASLMMFDFLVKDNNIDIAQDDINFIKDLIKGEVKYSRGRQEKPFLFEIVANQRNGIDVDKFDYIARDSKAVGIGENPNPMRLIGSARVVDNQICYNYKDTTTVLEMFGSRFALHRKIYNHRVAKAIDLMFIDALLAADDYLDIASRIDNPERYQYLTDDIILEIERSTAPELAKSRDIIRRVRKRQFYAEVDQVYIPWAAGKRWEKELTAEKIFQQYQALDATCDKQGDDAHEDEALKVEDILIHHGPLHWGRGSNNPINNVKFYSKRNPHEALLAQTELVTHVLPKRFGEIQVRIYTKNLGTHFGLIQEAYRKVSRTLIESAPSSDDAESSLPLTISPTPPLSVSHSVLSTATTTPVAALTTPKRQTRPLADSRDSSAETLDGSLPAPSRRSSKEMSVDDEVDHHVSADNVLGMVGSSPVIENAFTKVPRGFDPRTPGNTKRSRGGLFEGIDREKGGEGLDVTPVKKRRIG</sequence>
<dbReference type="InterPro" id="IPR006674">
    <property type="entry name" value="HD_domain"/>
</dbReference>
<dbReference type="EMBL" id="KV428058">
    <property type="protein sequence ID" value="KZT38711.1"/>
    <property type="molecule type" value="Genomic_DNA"/>
</dbReference>
<dbReference type="Pfam" id="PF01966">
    <property type="entry name" value="HD"/>
    <property type="match status" value="1"/>
</dbReference>
<dbReference type="STRING" id="1314776.A0A166DN48"/>
<dbReference type="InterPro" id="IPR003607">
    <property type="entry name" value="HD/PDEase_dom"/>
</dbReference>
<protein>
    <submittedName>
        <fullName evidence="3">HD-domain/PDEase-like protein</fullName>
    </submittedName>
</protein>
<keyword evidence="4" id="KW-1185">Reference proteome</keyword>
<dbReference type="SMART" id="SM00471">
    <property type="entry name" value="HDc"/>
    <property type="match status" value="1"/>
</dbReference>
<proteinExistence type="predicted"/>
<dbReference type="GO" id="GO:0006203">
    <property type="term" value="P:dGTP catabolic process"/>
    <property type="evidence" value="ECO:0007669"/>
    <property type="project" value="TreeGrafter"/>
</dbReference>
<feature type="region of interest" description="Disordered" evidence="1">
    <location>
        <begin position="575"/>
        <end position="618"/>
    </location>
</feature>
<dbReference type="PANTHER" id="PTHR11373">
    <property type="entry name" value="DEOXYNUCLEOSIDE TRIPHOSPHATE TRIPHOSPHOHYDROLASE"/>
    <property type="match status" value="1"/>
</dbReference>
<feature type="region of interest" description="Disordered" evidence="1">
    <location>
        <begin position="490"/>
        <end position="546"/>
    </location>
</feature>
<organism evidence="3 4">
    <name type="scientific">Sistotremastrum suecicum HHB10207 ss-3</name>
    <dbReference type="NCBI Taxonomy" id="1314776"/>
    <lineage>
        <taxon>Eukaryota</taxon>
        <taxon>Fungi</taxon>
        <taxon>Dikarya</taxon>
        <taxon>Basidiomycota</taxon>
        <taxon>Agaricomycotina</taxon>
        <taxon>Agaricomycetes</taxon>
        <taxon>Sistotremastrales</taxon>
        <taxon>Sistotremastraceae</taxon>
        <taxon>Sistotremastrum</taxon>
    </lineage>
</organism>
<dbReference type="PROSITE" id="PS51831">
    <property type="entry name" value="HD"/>
    <property type="match status" value="1"/>
</dbReference>
<dbReference type="Gene3D" id="3.30.70.2760">
    <property type="match status" value="1"/>
</dbReference>
<dbReference type="PANTHER" id="PTHR11373:SF4">
    <property type="entry name" value="DEOXYNUCLEOSIDE TRIPHOSPHATE TRIPHOSPHOHYDROLASE SAMHD1"/>
    <property type="match status" value="1"/>
</dbReference>
<evidence type="ECO:0000259" key="2">
    <source>
        <dbReference type="PROSITE" id="PS51831"/>
    </source>
</evidence>
<accession>A0A166DN48</accession>
<dbReference type="Gene3D" id="1.10.3210.10">
    <property type="entry name" value="Hypothetical protein af1432"/>
    <property type="match status" value="1"/>
</dbReference>
<dbReference type="SUPFAM" id="SSF109604">
    <property type="entry name" value="HD-domain/PDEase-like"/>
    <property type="match status" value="1"/>
</dbReference>
<evidence type="ECO:0000256" key="1">
    <source>
        <dbReference type="SAM" id="MobiDB-lite"/>
    </source>
</evidence>
<feature type="domain" description="HD" evidence="2">
    <location>
        <begin position="75"/>
        <end position="210"/>
    </location>
</feature>
<feature type="compositionally biased region" description="Low complexity" evidence="1">
    <location>
        <begin position="494"/>
        <end position="510"/>
    </location>
</feature>
<evidence type="ECO:0000313" key="4">
    <source>
        <dbReference type="Proteomes" id="UP000076798"/>
    </source>
</evidence>
<dbReference type="OrthoDB" id="9991235at2759"/>
<dbReference type="CDD" id="cd00077">
    <property type="entry name" value="HDc"/>
    <property type="match status" value="1"/>
</dbReference>
<reference evidence="3 4" key="1">
    <citation type="journal article" date="2016" name="Mol. Biol. Evol.">
        <title>Comparative Genomics of Early-Diverging Mushroom-Forming Fungi Provides Insights into the Origins of Lignocellulose Decay Capabilities.</title>
        <authorList>
            <person name="Nagy L.G."/>
            <person name="Riley R."/>
            <person name="Tritt A."/>
            <person name="Adam C."/>
            <person name="Daum C."/>
            <person name="Floudas D."/>
            <person name="Sun H."/>
            <person name="Yadav J.S."/>
            <person name="Pangilinan J."/>
            <person name="Larsson K.H."/>
            <person name="Matsuura K."/>
            <person name="Barry K."/>
            <person name="Labutti K."/>
            <person name="Kuo R."/>
            <person name="Ohm R.A."/>
            <person name="Bhattacharya S.S."/>
            <person name="Shirouzu T."/>
            <person name="Yoshinaga Y."/>
            <person name="Martin F.M."/>
            <person name="Grigoriev I.V."/>
            <person name="Hibbett D.S."/>
        </authorList>
    </citation>
    <scope>NUCLEOTIDE SEQUENCE [LARGE SCALE GENOMIC DNA]</scope>
    <source>
        <strain evidence="3 4">HHB10207 ss-3</strain>
    </source>
</reference>
<dbReference type="AlphaFoldDB" id="A0A166DN48"/>
<dbReference type="InterPro" id="IPR050135">
    <property type="entry name" value="dGTPase-like"/>
</dbReference>
<dbReference type="GO" id="GO:0005634">
    <property type="term" value="C:nucleus"/>
    <property type="evidence" value="ECO:0007669"/>
    <property type="project" value="TreeGrafter"/>
</dbReference>
<dbReference type="Proteomes" id="UP000076798">
    <property type="component" value="Unassembled WGS sequence"/>
</dbReference>
<name>A0A166DN48_9AGAM</name>
<gene>
    <name evidence="3" type="ORF">SISSUDRAFT_1046577</name>
</gene>
<evidence type="ECO:0000313" key="3">
    <source>
        <dbReference type="EMBL" id="KZT38711.1"/>
    </source>
</evidence>
<dbReference type="FunFam" id="1.10.3210.10:FF:000030">
    <property type="entry name" value="Deoxynucleoside triphosphate triphosphohydrolase SAMHD1 homolog"/>
    <property type="match status" value="1"/>
</dbReference>